<dbReference type="AlphaFoldDB" id="A0A9Q9EP20"/>
<evidence type="ECO:0000256" key="1">
    <source>
        <dbReference type="SAM" id="SignalP"/>
    </source>
</evidence>
<keyword evidence="3" id="KW-1185">Reference proteome</keyword>
<keyword evidence="1" id="KW-0732">Signal</keyword>
<organism evidence="2 3">
    <name type="scientific">Septoria linicola</name>
    <dbReference type="NCBI Taxonomy" id="215465"/>
    <lineage>
        <taxon>Eukaryota</taxon>
        <taxon>Fungi</taxon>
        <taxon>Dikarya</taxon>
        <taxon>Ascomycota</taxon>
        <taxon>Pezizomycotina</taxon>
        <taxon>Dothideomycetes</taxon>
        <taxon>Dothideomycetidae</taxon>
        <taxon>Mycosphaerellales</taxon>
        <taxon>Mycosphaerellaceae</taxon>
        <taxon>Septoria</taxon>
    </lineage>
</organism>
<feature type="chain" id="PRO_5040324150" evidence="1">
    <location>
        <begin position="18"/>
        <end position="110"/>
    </location>
</feature>
<proteinExistence type="predicted"/>
<name>A0A9Q9EP20_9PEZI</name>
<reference evidence="2" key="1">
    <citation type="submission" date="2022-06" db="EMBL/GenBank/DDBJ databases">
        <title>Complete genome sequences of two strains of the flax pathogen Septoria linicola.</title>
        <authorList>
            <person name="Lapalu N."/>
            <person name="Simon A."/>
            <person name="Demenou B."/>
            <person name="Paumier D."/>
            <person name="Guillot M.-P."/>
            <person name="Gout L."/>
            <person name="Valade R."/>
        </authorList>
    </citation>
    <scope>NUCLEOTIDE SEQUENCE</scope>
    <source>
        <strain evidence="2">SE15195</strain>
    </source>
</reference>
<evidence type="ECO:0000313" key="2">
    <source>
        <dbReference type="EMBL" id="USW58381.1"/>
    </source>
</evidence>
<protein>
    <submittedName>
        <fullName evidence="2">Uncharacterized protein</fullName>
    </submittedName>
</protein>
<dbReference type="EMBL" id="CP099428">
    <property type="protein sequence ID" value="USW58381.1"/>
    <property type="molecule type" value="Genomic_DNA"/>
</dbReference>
<feature type="signal peptide" evidence="1">
    <location>
        <begin position="1"/>
        <end position="17"/>
    </location>
</feature>
<gene>
    <name evidence="2" type="ORF">Slin15195_G117000</name>
</gene>
<dbReference type="Proteomes" id="UP001056384">
    <property type="component" value="Chromosome 11"/>
</dbReference>
<evidence type="ECO:0000313" key="3">
    <source>
        <dbReference type="Proteomes" id="UP001056384"/>
    </source>
</evidence>
<accession>A0A9Q9EP20</accession>
<sequence length="110" mass="12147">MHLPSILLTLLPTLALALPVPDKENLFGYDLASTGGTIGSCSSLLGFCKREEAERLTPFIVNNPDDFNVQPKKPEDRIVSRRKRGVMEEEGKDEVEEMVGKEMIGLGFKA</sequence>